<dbReference type="SMART" id="SM00060">
    <property type="entry name" value="FN3"/>
    <property type="match status" value="2"/>
</dbReference>
<evidence type="ECO:0000259" key="4">
    <source>
        <dbReference type="PROSITE" id="PS50853"/>
    </source>
</evidence>
<dbReference type="InterPro" id="IPR032812">
    <property type="entry name" value="SbsA_Ig"/>
</dbReference>
<evidence type="ECO:0000259" key="5">
    <source>
        <dbReference type="PROSITE" id="PS51723"/>
    </source>
</evidence>
<dbReference type="RefSeq" id="WP_338687771.1">
    <property type="nucleotide sequence ID" value="NZ_AP024702.1"/>
</dbReference>
<keyword evidence="7" id="KW-1185">Reference proteome</keyword>
<dbReference type="EMBL" id="AP024702">
    <property type="protein sequence ID" value="BCX46295.1"/>
    <property type="molecule type" value="Genomic_DNA"/>
</dbReference>
<dbReference type="InterPro" id="IPR035423">
    <property type="entry name" value="M60-like_N"/>
</dbReference>
<dbReference type="PROSITE" id="PS50853">
    <property type="entry name" value="FN3"/>
    <property type="match status" value="1"/>
</dbReference>
<name>A0ABM7R874_9BACT</name>
<keyword evidence="3" id="KW-0812">Transmembrane</keyword>
<accession>A0ABM7R874</accession>
<dbReference type="Gene3D" id="2.60.120.1250">
    <property type="entry name" value="Peptidase M60, enhancin-like domain 1"/>
    <property type="match status" value="1"/>
</dbReference>
<feature type="domain" description="Fibronectin type-III" evidence="4">
    <location>
        <begin position="1088"/>
        <end position="1179"/>
    </location>
</feature>
<keyword evidence="1" id="KW-0732">Signal</keyword>
<feature type="compositionally biased region" description="Polar residues" evidence="2">
    <location>
        <begin position="1070"/>
        <end position="1082"/>
    </location>
</feature>
<gene>
    <name evidence="6" type="ORF">HAHE_02030</name>
</gene>
<dbReference type="PROSITE" id="PS51723">
    <property type="entry name" value="PEPTIDASE_M60"/>
    <property type="match status" value="1"/>
</dbReference>
<evidence type="ECO:0000313" key="7">
    <source>
        <dbReference type="Proteomes" id="UP001374893"/>
    </source>
</evidence>
<dbReference type="PANTHER" id="PTHR15730">
    <property type="entry name" value="EXPERIMENTAL AUTOIMMUNE PROSTATITIS ANTIGEN 2-RELATED"/>
    <property type="match status" value="1"/>
</dbReference>
<evidence type="ECO:0000256" key="2">
    <source>
        <dbReference type="SAM" id="MobiDB-lite"/>
    </source>
</evidence>
<dbReference type="InterPro" id="IPR036116">
    <property type="entry name" value="FN3_sf"/>
</dbReference>
<dbReference type="InterPro" id="IPR003961">
    <property type="entry name" value="FN3_dom"/>
</dbReference>
<feature type="transmembrane region" description="Helical" evidence="3">
    <location>
        <begin position="12"/>
        <end position="31"/>
    </location>
</feature>
<dbReference type="Pfam" id="PF13402">
    <property type="entry name" value="Peptidase_M60"/>
    <property type="match status" value="1"/>
</dbReference>
<dbReference type="Gene3D" id="3.40.390.80">
    <property type="entry name" value="Peptidase M60, enhancin-like domain 2"/>
    <property type="match status" value="1"/>
</dbReference>
<keyword evidence="3" id="KW-0472">Membrane</keyword>
<keyword evidence="3" id="KW-1133">Transmembrane helix</keyword>
<evidence type="ECO:0000313" key="6">
    <source>
        <dbReference type="EMBL" id="BCX46295.1"/>
    </source>
</evidence>
<dbReference type="Pfam" id="PF17291">
    <property type="entry name" value="M60-like_N"/>
    <property type="match status" value="1"/>
</dbReference>
<dbReference type="InterPro" id="IPR031161">
    <property type="entry name" value="Peptidase_M60_dom"/>
</dbReference>
<dbReference type="NCBIfam" id="NF012200">
    <property type="entry name" value="choice_anch_D"/>
    <property type="match status" value="1"/>
</dbReference>
<dbReference type="SMART" id="SM01276">
    <property type="entry name" value="M60-like"/>
    <property type="match status" value="1"/>
</dbReference>
<proteinExistence type="predicted"/>
<dbReference type="Gene3D" id="2.60.40.10">
    <property type="entry name" value="Immunoglobulins"/>
    <property type="match status" value="4"/>
</dbReference>
<protein>
    <submittedName>
        <fullName evidence="6">Accessory colonization factor acfD-like protein</fullName>
    </submittedName>
</protein>
<dbReference type="InterPro" id="IPR051244">
    <property type="entry name" value="TCAF"/>
</dbReference>
<evidence type="ECO:0000256" key="1">
    <source>
        <dbReference type="ARBA" id="ARBA00022729"/>
    </source>
</evidence>
<reference evidence="6 7" key="1">
    <citation type="submission" date="2021-06" db="EMBL/GenBank/DDBJ databases">
        <title>Complete genome of Haloferula helveola possessing various polysaccharide degrading enzymes.</title>
        <authorList>
            <person name="Takami H."/>
            <person name="Huang C."/>
            <person name="Hamasaki K."/>
        </authorList>
    </citation>
    <scope>NUCLEOTIDE SEQUENCE [LARGE SCALE GENOMIC DNA]</scope>
    <source>
        <strain evidence="6 7">CN-1</strain>
    </source>
</reference>
<organism evidence="6 7">
    <name type="scientific">Haloferula helveola</name>
    <dbReference type="NCBI Taxonomy" id="490095"/>
    <lineage>
        <taxon>Bacteria</taxon>
        <taxon>Pseudomonadati</taxon>
        <taxon>Verrucomicrobiota</taxon>
        <taxon>Verrucomicrobiia</taxon>
        <taxon>Verrucomicrobiales</taxon>
        <taxon>Verrucomicrobiaceae</taxon>
        <taxon>Haloferula</taxon>
    </lineage>
</organism>
<dbReference type="InterPro" id="IPR013783">
    <property type="entry name" value="Ig-like_fold"/>
</dbReference>
<evidence type="ECO:0000256" key="3">
    <source>
        <dbReference type="SAM" id="Phobius"/>
    </source>
</evidence>
<dbReference type="Pfam" id="PF13205">
    <property type="entry name" value="Big_5"/>
    <property type="match status" value="2"/>
</dbReference>
<feature type="region of interest" description="Disordered" evidence="2">
    <location>
        <begin position="1068"/>
        <end position="1089"/>
    </location>
</feature>
<dbReference type="PANTHER" id="PTHR15730:SF5">
    <property type="entry name" value="SI:CH211-210B2.2-RELATED"/>
    <property type="match status" value="1"/>
</dbReference>
<sequence length="2323" mass="242224">MTTTPSGASRGFLGSVAAVIALPILGFVPTVSPGATMSASSTAPVVDDEDIANYGAVSGTDKWFTGTSADSAAKGQTFTTGGAALRLKSISYQVSDTQKAEPTKTYAIRVGKVAGTTFDVVHSETATQSFTWNSDEFMTWTFDTPVLLEPFTTYGIDVGMLTSTSAWQTGIPYLKVTGDDFSGGSRYTSGVSGTGDTSVGIAISADRIFHLDIEPPLGPVFELVSASPADDATDALASREIVLTFSQDVSPGSGNIRIRDLTTPGSPVETAIPASDPSLTYDQNVVRIDPSGLLDWDKDYAIQIDAGTILGDGGAPIDAITDDVTLNFSTLPGDPLLDAIAAIKDHVTGAATLTGPEIAAQKTIIDDLRQRCGESTATIGAVFDLISTYDATFGPLFVSGSFVTDFSRNNTNPADKKSVSSENVHWVVYSVMQHAMDVIYTAPVLAAHEAELDGYSFGSHADFPGPCAPPANPANTHNIQIDGSFPITFGRNTQAWTNPARKPTGTYLAPGTIASVTVPPELVNAGYKVRVGAHSWDLSGRAPVQRLERESRLYPIDATTIKVANPFGGGIYVEVPIGADAGVVTVTVTGGVRSPYFSAKSFHSTTPAEWDVERTHVAPWADFQSDKFMIQVPTKWIYNMTGTQAVQLMADWDAAMDAINDLMGFPRDRGKETMYCQPDVILRSSVHAPGYPAVNVTTNPNSEVSPLGYAGSYLVRGPGANPTASHVEFHEQGHAYGFPKFGGESESNVNLLQAAMLNRAFGYDIDTSHRGSLGFGNTYRTLDNTAVAWMLSFAFSPREVPMNSGEKSYQLKGHAKFMDIARLFGWEGLDDYWRSFMEDDANGIPYGTSDDDKMLRLSHHVGYDIRPLFHFWGIHPANPEALAAAIAADPAIQPSVAIRNLLLDYKALVPADNAAFQTWAFNWWGKIPSPSAYWTETEHARQWDQSDYYTAWGRTQQRVGVTINEEYIPACADEVRDRVQELVDLYYPSAITPNPMTFKIAPGAVDGATVGMVATTATADVGPIEYYFENTTNGNFRDWSTSPNWDNTGLTTGTPYDYRVKARDGLGNETDWSTVETGTPGSDVTAPAPDPMSFASAPSTVDESSITMTASTALDVNGVEYYFECTLGGGNDSGWQASPTFTDVGLSPDTEYGYRVQARDGVGNLTGWSDPATANTADIPDTTAPEVLTFSPANGSTTFDPATDLVAVFDEDVVASTGLITIKNLTDATEVLVDISDPSVSIVGDTLTIDPAADLIIGKTYAVWIDAGSVVDASSNPFVGIADDSTWSFSVATADPIADAGGPYELSVGETLSLDGGASIPSNGQTITAYDWDLNNDGTFGDVTGAAPAAIDYATLTGTYGMFEGLNTIQLRVTDSSAKTSAVSTTVALVQTATYTGPNSTGGQNTWNTAGNWDIAVVPAGFVRAVVPSGAYVVAWDDATPAYTGNLTMESNSTIQIGWTTNRPNSYNAVGTPGQTTITMGDGALVKGRTQTDVTVPEIELLGDATFSAGESTQTPANFTFANPITGAHRFTLRSNTSTGNHSFDAANTFSELVVDTIQGRGGNAGTVTGSVAGAFGSGVVTLSPAEPAGRCHLLEFDVTGVMAATGTLNIFGNGPNGTSNASLRMDADNTVQFLNKEGFAYPAGTYGRVGSPGAPDNEVSWIEGDAVLTVTGAPADVVVNPPAITDPISGITTNLYVGGTVLYTLTFDEVVNSAVTVADFENATGGGATFTIDSVTQTGVNEFEVVATVTGTGDFTLGAAASASFDDLFGNTLNGPFADDTTFTVLAGSPPNITMTANAGGSDSWNTGANWDSGFPPFGTYPATIATGIAAQVQNGSTFPYSGGLTMESGSSLRINSVSGSENALGTGTIGMEDATIQDETGYTTTYPALDLTGANEVRSQSNTTHGRTRLFSGPITGGGSLSFLVDNRAILRFAQSNSFTGGLVFNAEDRHLVEFEAAGSAGAGDVTVNPRSNADNRGAILKLEASDVFADSATLTLDSQGNANSGWPSGTYNGILLEMGNNTDTIQQLVVATVAQPAGTYGRTGLGGVDFEVPWILGDGVLTVTGVGGGAPEIAVEQPALTEIASGGSQDFGTVTLGGNAPLTFTIRNSGSAALDLTGAPLVDVTGTDAADFTVTAVPVTPVASAGGTTTFTIQFAPATAGAKSAALSIANNDGDENPYVINLTGTGQTPYAAWSGGALFEDDANGDGVDNGLAFALGASDVNANALGLLPAVATEPGFLTLTFERLDGIAPVVLSVDYGGDLALSNSDVIPLTSQTLGSGVEVVVVDGSPTDTVTVKIPDSFASGNGTLFGRLSATDAP</sequence>
<feature type="domain" description="Peptidase M60" evidence="5">
    <location>
        <begin position="499"/>
        <end position="825"/>
    </location>
</feature>
<dbReference type="Proteomes" id="UP001374893">
    <property type="component" value="Chromosome"/>
</dbReference>
<dbReference type="SUPFAM" id="SSF49265">
    <property type="entry name" value="Fibronectin type III"/>
    <property type="match status" value="1"/>
</dbReference>